<keyword evidence="3" id="KW-1003">Cell membrane</keyword>
<evidence type="ECO:0000256" key="2">
    <source>
        <dbReference type="ARBA" id="ARBA00022448"/>
    </source>
</evidence>
<keyword evidence="4 7" id="KW-0812">Transmembrane</keyword>
<dbReference type="Proteomes" id="UP000321595">
    <property type="component" value="Chromosome"/>
</dbReference>
<evidence type="ECO:0000256" key="1">
    <source>
        <dbReference type="ARBA" id="ARBA00004651"/>
    </source>
</evidence>
<keyword evidence="10" id="KW-1185">Reference proteome</keyword>
<dbReference type="Gene3D" id="1.10.3720.10">
    <property type="entry name" value="MetI-like"/>
    <property type="match status" value="1"/>
</dbReference>
<feature type="transmembrane region" description="Helical" evidence="7">
    <location>
        <begin position="9"/>
        <end position="27"/>
    </location>
</feature>
<dbReference type="EMBL" id="CP042467">
    <property type="protein sequence ID" value="QED26083.1"/>
    <property type="molecule type" value="Genomic_DNA"/>
</dbReference>
<dbReference type="PANTHER" id="PTHR30465:SF74">
    <property type="entry name" value="OLIGOPEPTIDE TRANSPORT SYSTEM PERMEASE PROTEIN OPPB"/>
    <property type="match status" value="1"/>
</dbReference>
<dbReference type="Pfam" id="PF00528">
    <property type="entry name" value="BPD_transp_1"/>
    <property type="match status" value="1"/>
</dbReference>
<dbReference type="RefSeq" id="WP_146957215.1">
    <property type="nucleotide sequence ID" value="NZ_CP042467.1"/>
</dbReference>
<name>A0A5B8XPV7_9DELT</name>
<evidence type="ECO:0000256" key="3">
    <source>
        <dbReference type="ARBA" id="ARBA00022475"/>
    </source>
</evidence>
<keyword evidence="5 7" id="KW-1133">Transmembrane helix</keyword>
<gene>
    <name evidence="9" type="ORF">FRD01_02160</name>
</gene>
<organism evidence="9 10">
    <name type="scientific">Microvenator marinus</name>
    <dbReference type="NCBI Taxonomy" id="2600177"/>
    <lineage>
        <taxon>Bacteria</taxon>
        <taxon>Deltaproteobacteria</taxon>
        <taxon>Bradymonadales</taxon>
        <taxon>Microvenatoraceae</taxon>
        <taxon>Microvenator</taxon>
    </lineage>
</organism>
<dbReference type="GO" id="GO:0005886">
    <property type="term" value="C:plasma membrane"/>
    <property type="evidence" value="ECO:0007669"/>
    <property type="project" value="UniProtKB-SubCell"/>
</dbReference>
<dbReference type="SUPFAM" id="SSF161098">
    <property type="entry name" value="MetI-like"/>
    <property type="match status" value="1"/>
</dbReference>
<proteinExistence type="inferred from homology"/>
<evidence type="ECO:0000256" key="4">
    <source>
        <dbReference type="ARBA" id="ARBA00022692"/>
    </source>
</evidence>
<dbReference type="AlphaFoldDB" id="A0A5B8XPV7"/>
<sequence>MTRYILRRIISSILVLVVIITVSLWLTRQAPSNPCLKEREANTCACVKENALDRPVFPVFRGEPLAPVQGCEFWTSENTLSVGGTSFLMPADWGETQYAIYLKTILSGSLGQSMKSDLTVIETLKAGFPYTVQLGLQALFVALLLGIPAGLLAGLKQNTAVDYSTMTVAMVGVSVPSIVLGPLLIMLFALELGWFTAVGWNNWTDSVLPSISLGLFYAAYVARLTRGGMLEVIRKDYIRTARAKGVRESMVVMRHALKGALLPVISYLGPASAALLTGSVVVEEIFGLPGIGTHFVRSALNRDYNLVLGTIILYSTILVFLNMVVDILYTFIDPRVSYDD</sequence>
<feature type="transmembrane region" description="Helical" evidence="7">
    <location>
        <begin position="207"/>
        <end position="225"/>
    </location>
</feature>
<dbReference type="OrthoDB" id="9778910at2"/>
<evidence type="ECO:0000313" key="10">
    <source>
        <dbReference type="Proteomes" id="UP000321595"/>
    </source>
</evidence>
<comment type="subcellular location">
    <subcellularLocation>
        <location evidence="1 7">Cell membrane</location>
        <topology evidence="1 7">Multi-pass membrane protein</topology>
    </subcellularLocation>
</comment>
<dbReference type="CDD" id="cd06261">
    <property type="entry name" value="TM_PBP2"/>
    <property type="match status" value="1"/>
</dbReference>
<reference evidence="9 10" key="1">
    <citation type="submission" date="2019-08" db="EMBL/GenBank/DDBJ databases">
        <authorList>
            <person name="Liang Q."/>
        </authorList>
    </citation>
    <scope>NUCLEOTIDE SEQUENCE [LARGE SCALE GENOMIC DNA]</scope>
    <source>
        <strain evidence="9 10">V1718</strain>
    </source>
</reference>
<protein>
    <submittedName>
        <fullName evidence="9">ABC transporter permease</fullName>
    </submittedName>
</protein>
<dbReference type="GO" id="GO:0055085">
    <property type="term" value="P:transmembrane transport"/>
    <property type="evidence" value="ECO:0007669"/>
    <property type="project" value="InterPro"/>
</dbReference>
<comment type="similarity">
    <text evidence="7">Belongs to the binding-protein-dependent transport system permease family.</text>
</comment>
<feature type="transmembrane region" description="Helical" evidence="7">
    <location>
        <begin position="306"/>
        <end position="332"/>
    </location>
</feature>
<dbReference type="PROSITE" id="PS50928">
    <property type="entry name" value="ABC_TM1"/>
    <property type="match status" value="1"/>
</dbReference>
<evidence type="ECO:0000259" key="8">
    <source>
        <dbReference type="PROSITE" id="PS50928"/>
    </source>
</evidence>
<evidence type="ECO:0000313" key="9">
    <source>
        <dbReference type="EMBL" id="QED26083.1"/>
    </source>
</evidence>
<evidence type="ECO:0000256" key="5">
    <source>
        <dbReference type="ARBA" id="ARBA00022989"/>
    </source>
</evidence>
<dbReference type="PANTHER" id="PTHR30465">
    <property type="entry name" value="INNER MEMBRANE ABC TRANSPORTER"/>
    <property type="match status" value="1"/>
</dbReference>
<feature type="transmembrane region" description="Helical" evidence="7">
    <location>
        <begin position="134"/>
        <end position="155"/>
    </location>
</feature>
<accession>A0A5B8XPV7</accession>
<dbReference type="InterPro" id="IPR035906">
    <property type="entry name" value="MetI-like_sf"/>
</dbReference>
<dbReference type="InterPro" id="IPR000515">
    <property type="entry name" value="MetI-like"/>
</dbReference>
<dbReference type="KEGG" id="bbae:FRD01_02160"/>
<keyword evidence="2 7" id="KW-0813">Transport</keyword>
<keyword evidence="6 7" id="KW-0472">Membrane</keyword>
<evidence type="ECO:0000256" key="7">
    <source>
        <dbReference type="RuleBase" id="RU363032"/>
    </source>
</evidence>
<feature type="transmembrane region" description="Helical" evidence="7">
    <location>
        <begin position="167"/>
        <end position="195"/>
    </location>
</feature>
<feature type="domain" description="ABC transmembrane type-1" evidence="8">
    <location>
        <begin position="128"/>
        <end position="329"/>
    </location>
</feature>
<evidence type="ECO:0000256" key="6">
    <source>
        <dbReference type="ARBA" id="ARBA00023136"/>
    </source>
</evidence>